<proteinExistence type="predicted"/>
<sequence length="50" mass="5586">MIELGVHTDFRGRGFSRRLVDTLLADRPEPFASLISGPGAQAHAMYERWG</sequence>
<evidence type="ECO:0000313" key="1">
    <source>
        <dbReference type="EMBL" id="MBP2354625.1"/>
    </source>
</evidence>
<name>A0ABS4USK3_9ACTN</name>
<dbReference type="EMBL" id="JAGINT010000002">
    <property type="protein sequence ID" value="MBP2354625.1"/>
    <property type="molecule type" value="Genomic_DNA"/>
</dbReference>
<gene>
    <name evidence="1" type="ORF">JOF29_005735</name>
</gene>
<dbReference type="Proteomes" id="UP000755585">
    <property type="component" value="Unassembled WGS sequence"/>
</dbReference>
<dbReference type="InterPro" id="IPR016181">
    <property type="entry name" value="Acyl_CoA_acyltransferase"/>
</dbReference>
<protein>
    <submittedName>
        <fullName evidence="1">Ribosomal protein S18 acetylase RimI-like enzyme</fullName>
    </submittedName>
</protein>
<reference evidence="1 2" key="1">
    <citation type="submission" date="2021-03" db="EMBL/GenBank/DDBJ databases">
        <title>Sequencing the genomes of 1000 actinobacteria strains.</title>
        <authorList>
            <person name="Klenk H.-P."/>
        </authorList>
    </citation>
    <scope>NUCLEOTIDE SEQUENCE [LARGE SCALE GENOMIC DNA]</scope>
    <source>
        <strain evidence="1 2">DSM 18824</strain>
    </source>
</reference>
<evidence type="ECO:0000313" key="2">
    <source>
        <dbReference type="Proteomes" id="UP000755585"/>
    </source>
</evidence>
<organism evidence="1 2">
    <name type="scientific">Kribbella aluminosa</name>
    <dbReference type="NCBI Taxonomy" id="416017"/>
    <lineage>
        <taxon>Bacteria</taxon>
        <taxon>Bacillati</taxon>
        <taxon>Actinomycetota</taxon>
        <taxon>Actinomycetes</taxon>
        <taxon>Propionibacteriales</taxon>
        <taxon>Kribbellaceae</taxon>
        <taxon>Kribbella</taxon>
    </lineage>
</organism>
<comment type="caution">
    <text evidence="1">The sequence shown here is derived from an EMBL/GenBank/DDBJ whole genome shotgun (WGS) entry which is preliminary data.</text>
</comment>
<dbReference type="SUPFAM" id="SSF55729">
    <property type="entry name" value="Acyl-CoA N-acyltransferases (Nat)"/>
    <property type="match status" value="1"/>
</dbReference>
<dbReference type="Gene3D" id="3.40.630.30">
    <property type="match status" value="1"/>
</dbReference>
<accession>A0ABS4USK3</accession>
<keyword evidence="2" id="KW-1185">Reference proteome</keyword>